<protein>
    <submittedName>
        <fullName evidence="8">Glutamate--putrescine ligase</fullName>
    </submittedName>
</protein>
<dbReference type="Gene3D" id="3.30.590.10">
    <property type="entry name" value="Glutamine synthetase/guanido kinase, catalytic domain"/>
    <property type="match status" value="1"/>
</dbReference>
<evidence type="ECO:0000256" key="4">
    <source>
        <dbReference type="PROSITE-ProRule" id="PRU01331"/>
    </source>
</evidence>
<dbReference type="SMART" id="SM01230">
    <property type="entry name" value="Gln-synt_C"/>
    <property type="match status" value="1"/>
</dbReference>
<keyword evidence="2 8" id="KW-0436">Ligase</keyword>
<dbReference type="GO" id="GO:0006542">
    <property type="term" value="P:glutamine biosynthetic process"/>
    <property type="evidence" value="ECO:0007669"/>
    <property type="project" value="InterPro"/>
</dbReference>
<evidence type="ECO:0000313" key="8">
    <source>
        <dbReference type="EMBL" id="TDU23847.1"/>
    </source>
</evidence>
<organism evidence="8 9">
    <name type="scientific">Chromohalobacter marismortui</name>
    <dbReference type="NCBI Taxonomy" id="42055"/>
    <lineage>
        <taxon>Bacteria</taxon>
        <taxon>Pseudomonadati</taxon>
        <taxon>Pseudomonadota</taxon>
        <taxon>Gammaproteobacteria</taxon>
        <taxon>Oceanospirillales</taxon>
        <taxon>Halomonadaceae</taxon>
        <taxon>Chromohalobacter</taxon>
    </lineage>
</organism>
<dbReference type="GO" id="GO:0004356">
    <property type="term" value="F:glutamine synthetase activity"/>
    <property type="evidence" value="ECO:0007669"/>
    <property type="project" value="InterPro"/>
</dbReference>
<gene>
    <name evidence="8" type="ORF">C8E00_102347</name>
</gene>
<dbReference type="InterPro" id="IPR036651">
    <property type="entry name" value="Gln_synt_N_sf"/>
</dbReference>
<reference evidence="8 9" key="1">
    <citation type="submission" date="2019-03" db="EMBL/GenBank/DDBJ databases">
        <title>Genomic Encyclopedia of Type Strains, Phase IV (KMG-IV): sequencing the most valuable type-strain genomes for metagenomic binning, comparative biology and taxonomic classification.</title>
        <authorList>
            <person name="Goeker M."/>
        </authorList>
    </citation>
    <scope>NUCLEOTIDE SEQUENCE [LARGE SCALE GENOMIC DNA]</scope>
    <source>
        <strain evidence="8 9">DSM 6770</strain>
    </source>
</reference>
<dbReference type="AlphaFoldDB" id="A0A4R7NSF7"/>
<proteinExistence type="inferred from homology"/>
<comment type="cofactor">
    <cofactor evidence="1">
        <name>Mg(2+)</name>
        <dbReference type="ChEBI" id="CHEBI:18420"/>
    </cofactor>
</comment>
<dbReference type="PROSITE" id="PS51987">
    <property type="entry name" value="GS_CATALYTIC"/>
    <property type="match status" value="1"/>
</dbReference>
<dbReference type="SUPFAM" id="SSF55931">
    <property type="entry name" value="Glutamine synthetase/guanido kinase"/>
    <property type="match status" value="1"/>
</dbReference>
<comment type="caution">
    <text evidence="8">The sequence shown here is derived from an EMBL/GenBank/DDBJ whole genome shotgun (WGS) entry which is preliminary data.</text>
</comment>
<dbReference type="InterPro" id="IPR027303">
    <property type="entry name" value="Gln_synth_gly_rich_site"/>
</dbReference>
<evidence type="ECO:0000256" key="5">
    <source>
        <dbReference type="RuleBase" id="RU000384"/>
    </source>
</evidence>
<dbReference type="EMBL" id="SOBR01000002">
    <property type="protein sequence ID" value="TDU23847.1"/>
    <property type="molecule type" value="Genomic_DNA"/>
</dbReference>
<evidence type="ECO:0000256" key="1">
    <source>
        <dbReference type="ARBA" id="ARBA00001946"/>
    </source>
</evidence>
<evidence type="ECO:0000259" key="7">
    <source>
        <dbReference type="PROSITE" id="PS51987"/>
    </source>
</evidence>
<dbReference type="PANTHER" id="PTHR43785">
    <property type="entry name" value="GAMMA-GLUTAMYLPUTRESCINE SYNTHETASE"/>
    <property type="match status" value="1"/>
</dbReference>
<feature type="compositionally biased region" description="Basic and acidic residues" evidence="6">
    <location>
        <begin position="14"/>
        <end position="25"/>
    </location>
</feature>
<evidence type="ECO:0000313" key="9">
    <source>
        <dbReference type="Proteomes" id="UP000295380"/>
    </source>
</evidence>
<evidence type="ECO:0000256" key="2">
    <source>
        <dbReference type="ARBA" id="ARBA00022598"/>
    </source>
</evidence>
<dbReference type="Proteomes" id="UP000295380">
    <property type="component" value="Unassembled WGS sequence"/>
</dbReference>
<evidence type="ECO:0000256" key="3">
    <source>
        <dbReference type="ARBA" id="ARBA00022842"/>
    </source>
</evidence>
<dbReference type="GO" id="GO:0006598">
    <property type="term" value="P:polyamine catabolic process"/>
    <property type="evidence" value="ECO:0007669"/>
    <property type="project" value="TreeGrafter"/>
</dbReference>
<keyword evidence="3" id="KW-0460">Magnesium</keyword>
<feature type="region of interest" description="Disordered" evidence="6">
    <location>
        <begin position="1"/>
        <end position="25"/>
    </location>
</feature>
<dbReference type="Pfam" id="PF00120">
    <property type="entry name" value="Gln-synt_C"/>
    <property type="match status" value="1"/>
</dbReference>
<feature type="domain" description="GS catalytic" evidence="7">
    <location>
        <begin position="126"/>
        <end position="461"/>
    </location>
</feature>
<evidence type="ECO:0000256" key="6">
    <source>
        <dbReference type="SAM" id="MobiDB-lite"/>
    </source>
</evidence>
<sequence>MAQISQAPFAHSTDAQRTDRPHEEAATDRVDVLCIDMNGIPRGKWVPADQLDKVMEGQVRLPLSTQSLDIWSEDNDALTGLSQSIGDPDGACHADERTLTPLPWAKGHQVLTTLHDLNGTPSFMDPRAMLAAVVERFRRHGWTPVVAIELEFYLLDAEARHALKTMPPAPLCPGGEPRGQQLYELETMDAVAPVLDTIRAFAHAQNIPADTLIAEFGPGQFEVNLWHRPDALAAADDALYFKRLVAQAARHHGLASTFMAKPYTDQAGSGMHLHVSVLDEDGHNIFDRDNGAGHLDAAIGGVMHSLLDGQAIFAPHGNSYRRFQPDSFAPIECTWGCDHRGAAVRVPEWQGAAARLEHRVAGADANPYLVATALLGGILHGLEQRIAPPPAIEDAAHARQRPEHLTHDWLTALDRFAASPAMADIFGTAYRDLYAGIKRHEARELMARVTDVDRQTYLSRL</sequence>
<keyword evidence="9" id="KW-1185">Reference proteome</keyword>
<name>A0A4R7NSF7_9GAMM</name>
<dbReference type="PANTHER" id="PTHR43785:SF12">
    <property type="entry name" value="TYPE-1 GLUTAMINE SYNTHETASE 2"/>
    <property type="match status" value="1"/>
</dbReference>
<dbReference type="PROSITE" id="PS00181">
    <property type="entry name" value="GLNA_ATP"/>
    <property type="match status" value="1"/>
</dbReference>
<dbReference type="InterPro" id="IPR014746">
    <property type="entry name" value="Gln_synth/guanido_kin_cat_dom"/>
</dbReference>
<dbReference type="SUPFAM" id="SSF54368">
    <property type="entry name" value="Glutamine synthetase, N-terminal domain"/>
    <property type="match status" value="1"/>
</dbReference>
<dbReference type="Gene3D" id="3.10.20.70">
    <property type="entry name" value="Glutamine synthetase, N-terminal domain"/>
    <property type="match status" value="1"/>
</dbReference>
<dbReference type="InterPro" id="IPR008146">
    <property type="entry name" value="Gln_synth_cat_dom"/>
</dbReference>
<accession>A0A4R7NSF7</accession>
<dbReference type="RefSeq" id="WP_208291878.1">
    <property type="nucleotide sequence ID" value="NZ_SOBR01000002.1"/>
</dbReference>
<comment type="similarity">
    <text evidence="4 5">Belongs to the glutamine synthetase family.</text>
</comment>